<name>A0A0V1H6A9_9BILA</name>
<keyword evidence="2" id="KW-1185">Reference proteome</keyword>
<dbReference type="PANTHER" id="PTHR45913">
    <property type="entry name" value="EPM2A-INTERACTING PROTEIN 1"/>
    <property type="match status" value="1"/>
</dbReference>
<reference evidence="1 2" key="1">
    <citation type="submission" date="2015-01" db="EMBL/GenBank/DDBJ databases">
        <title>Evolution of Trichinella species and genotypes.</title>
        <authorList>
            <person name="Korhonen P.K."/>
            <person name="Edoardo P."/>
            <person name="Giuseppe L.R."/>
            <person name="Gasser R.B."/>
        </authorList>
    </citation>
    <scope>NUCLEOTIDE SEQUENCE [LARGE SCALE GENOMIC DNA]</scope>
    <source>
        <strain evidence="1">ISS1029</strain>
    </source>
</reference>
<dbReference type="Proteomes" id="UP000055024">
    <property type="component" value="Unassembled WGS sequence"/>
</dbReference>
<proteinExistence type="predicted"/>
<dbReference type="PANTHER" id="PTHR45913:SF22">
    <property type="entry name" value="SCAN BOX DOMAIN-CONTAINING PROTEIN"/>
    <property type="match status" value="1"/>
</dbReference>
<dbReference type="AlphaFoldDB" id="A0A0V1H6A9"/>
<evidence type="ECO:0000313" key="2">
    <source>
        <dbReference type="Proteomes" id="UP000055024"/>
    </source>
</evidence>
<evidence type="ECO:0000313" key="1">
    <source>
        <dbReference type="EMBL" id="KRZ05855.1"/>
    </source>
</evidence>
<dbReference type="EMBL" id="JYDP01000130">
    <property type="protein sequence ID" value="KRZ05855.1"/>
    <property type="molecule type" value="Genomic_DNA"/>
</dbReference>
<dbReference type="STRING" id="268475.A0A0V1H6A9"/>
<protein>
    <recommendedName>
        <fullName evidence="3">SCAN domain-containing protein 3</fullName>
    </recommendedName>
</protein>
<accession>A0A0V1H6A9</accession>
<gene>
    <name evidence="1" type="ORF">T11_9233</name>
</gene>
<comment type="caution">
    <text evidence="1">The sequence shown here is derived from an EMBL/GenBank/DDBJ whole genome shotgun (WGS) entry which is preliminary data.</text>
</comment>
<dbReference type="OrthoDB" id="6415850at2759"/>
<evidence type="ECO:0008006" key="3">
    <source>
        <dbReference type="Google" id="ProtNLM"/>
    </source>
</evidence>
<organism evidence="1 2">
    <name type="scientific">Trichinella zimbabwensis</name>
    <dbReference type="NCBI Taxonomy" id="268475"/>
    <lineage>
        <taxon>Eukaryota</taxon>
        <taxon>Metazoa</taxon>
        <taxon>Ecdysozoa</taxon>
        <taxon>Nematoda</taxon>
        <taxon>Enoplea</taxon>
        <taxon>Dorylaimia</taxon>
        <taxon>Trichinellida</taxon>
        <taxon>Trichinellidae</taxon>
        <taxon>Trichinella</taxon>
    </lineage>
</organism>
<sequence>MASDVEDTLCNFLRTAQFSLSQDESTLPGNEAYAYYCLPDHLVTNTTGQSIFLVVEEFFEEKDIPLTNLITVATDGALEMVGYHRGFIAYLKKSVPNVLAAIHAIHI</sequence>